<feature type="compositionally biased region" description="Low complexity" evidence="1">
    <location>
        <begin position="2872"/>
        <end position="2895"/>
    </location>
</feature>
<feature type="compositionally biased region" description="Low complexity" evidence="1">
    <location>
        <begin position="3054"/>
        <end position="3065"/>
    </location>
</feature>
<feature type="compositionally biased region" description="Low complexity" evidence="1">
    <location>
        <begin position="3299"/>
        <end position="3310"/>
    </location>
</feature>
<dbReference type="InterPro" id="IPR052620">
    <property type="entry name" value="ELYS/MEL-28_NucAsmblyFactor"/>
</dbReference>
<accession>A0AA36H9N6</accession>
<dbReference type="PROSITE" id="PS50948">
    <property type="entry name" value="PAN"/>
    <property type="match status" value="3"/>
</dbReference>
<feature type="compositionally biased region" description="Low complexity" evidence="1">
    <location>
        <begin position="1877"/>
        <end position="1889"/>
    </location>
</feature>
<feature type="compositionally biased region" description="Low complexity" evidence="1">
    <location>
        <begin position="2755"/>
        <end position="2764"/>
    </location>
</feature>
<keyword evidence="2" id="KW-0732">Signal</keyword>
<feature type="compositionally biased region" description="Polar residues" evidence="1">
    <location>
        <begin position="696"/>
        <end position="707"/>
    </location>
</feature>
<feature type="compositionally biased region" description="Polar residues" evidence="1">
    <location>
        <begin position="2075"/>
        <end position="2086"/>
    </location>
</feature>
<feature type="region of interest" description="Disordered" evidence="1">
    <location>
        <begin position="1289"/>
        <end position="1776"/>
    </location>
</feature>
<feature type="compositionally biased region" description="Polar residues" evidence="1">
    <location>
        <begin position="3222"/>
        <end position="3233"/>
    </location>
</feature>
<feature type="region of interest" description="Disordered" evidence="1">
    <location>
        <begin position="1788"/>
        <end position="1814"/>
    </location>
</feature>
<feature type="compositionally biased region" description="Polar residues" evidence="1">
    <location>
        <begin position="2192"/>
        <end position="2212"/>
    </location>
</feature>
<feature type="domain" description="Apple" evidence="3">
    <location>
        <begin position="26"/>
        <end position="109"/>
    </location>
</feature>
<feature type="compositionally biased region" description="Polar residues" evidence="1">
    <location>
        <begin position="3412"/>
        <end position="3433"/>
    </location>
</feature>
<feature type="region of interest" description="Disordered" evidence="1">
    <location>
        <begin position="443"/>
        <end position="490"/>
    </location>
</feature>
<protein>
    <recommendedName>
        <fullName evidence="3">Apple domain-containing protein</fullName>
    </recommendedName>
</protein>
<evidence type="ECO:0000313" key="5">
    <source>
        <dbReference type="Proteomes" id="UP001176961"/>
    </source>
</evidence>
<feature type="compositionally biased region" description="Low complexity" evidence="1">
    <location>
        <begin position="1255"/>
        <end position="1272"/>
    </location>
</feature>
<feature type="compositionally biased region" description="Low complexity" evidence="1">
    <location>
        <begin position="2634"/>
        <end position="2648"/>
    </location>
</feature>
<feature type="compositionally biased region" description="Low complexity" evidence="1">
    <location>
        <begin position="2491"/>
        <end position="2521"/>
    </location>
</feature>
<feature type="compositionally biased region" description="Polar residues" evidence="1">
    <location>
        <begin position="637"/>
        <end position="647"/>
    </location>
</feature>
<feature type="compositionally biased region" description="Polar residues" evidence="1">
    <location>
        <begin position="2740"/>
        <end position="2754"/>
    </location>
</feature>
<evidence type="ECO:0000256" key="1">
    <source>
        <dbReference type="SAM" id="MobiDB-lite"/>
    </source>
</evidence>
<feature type="compositionally biased region" description="Low complexity" evidence="1">
    <location>
        <begin position="3179"/>
        <end position="3188"/>
    </location>
</feature>
<feature type="compositionally biased region" description="Low complexity" evidence="1">
    <location>
        <begin position="1849"/>
        <end position="1865"/>
    </location>
</feature>
<feature type="compositionally biased region" description="Low complexity" evidence="1">
    <location>
        <begin position="3521"/>
        <end position="3536"/>
    </location>
</feature>
<feature type="compositionally biased region" description="Polar residues" evidence="1">
    <location>
        <begin position="980"/>
        <end position="999"/>
    </location>
</feature>
<feature type="compositionally biased region" description="Polar residues" evidence="1">
    <location>
        <begin position="1606"/>
        <end position="1627"/>
    </location>
</feature>
<feature type="region of interest" description="Disordered" evidence="1">
    <location>
        <begin position="170"/>
        <end position="200"/>
    </location>
</feature>
<feature type="compositionally biased region" description="Low complexity" evidence="1">
    <location>
        <begin position="1188"/>
        <end position="1213"/>
    </location>
</feature>
<feature type="compositionally biased region" description="Polar residues" evidence="1">
    <location>
        <begin position="475"/>
        <end position="490"/>
    </location>
</feature>
<feature type="compositionally biased region" description="Low complexity" evidence="1">
    <location>
        <begin position="1434"/>
        <end position="1448"/>
    </location>
</feature>
<feature type="compositionally biased region" description="Low complexity" evidence="1">
    <location>
        <begin position="2996"/>
        <end position="3014"/>
    </location>
</feature>
<feature type="compositionally biased region" description="Low complexity" evidence="1">
    <location>
        <begin position="1541"/>
        <end position="1559"/>
    </location>
</feature>
<feature type="compositionally biased region" description="Low complexity" evidence="1">
    <location>
        <begin position="624"/>
        <end position="636"/>
    </location>
</feature>
<feature type="compositionally biased region" description="Basic and acidic residues" evidence="1">
    <location>
        <begin position="1493"/>
        <end position="1506"/>
    </location>
</feature>
<feature type="compositionally biased region" description="Basic and acidic residues" evidence="1">
    <location>
        <begin position="175"/>
        <end position="191"/>
    </location>
</feature>
<feature type="compositionally biased region" description="Polar residues" evidence="1">
    <location>
        <begin position="1697"/>
        <end position="1728"/>
    </location>
</feature>
<feature type="compositionally biased region" description="Low complexity" evidence="1">
    <location>
        <begin position="2413"/>
        <end position="2426"/>
    </location>
</feature>
<feature type="compositionally biased region" description="Low complexity" evidence="1">
    <location>
        <begin position="2695"/>
        <end position="2710"/>
    </location>
</feature>
<keyword evidence="5" id="KW-1185">Reference proteome</keyword>
<feature type="compositionally biased region" description="Polar residues" evidence="1">
    <location>
        <begin position="2371"/>
        <end position="2392"/>
    </location>
</feature>
<evidence type="ECO:0000256" key="2">
    <source>
        <dbReference type="SAM" id="SignalP"/>
    </source>
</evidence>
<evidence type="ECO:0000313" key="4">
    <source>
        <dbReference type="EMBL" id="CAJ0606736.1"/>
    </source>
</evidence>
<feature type="compositionally biased region" description="Polar residues" evidence="1">
    <location>
        <begin position="1459"/>
        <end position="1478"/>
    </location>
</feature>
<feature type="region of interest" description="Disordered" evidence="1">
    <location>
        <begin position="1159"/>
        <end position="1276"/>
    </location>
</feature>
<feature type="compositionally biased region" description="Low complexity" evidence="1">
    <location>
        <begin position="2347"/>
        <end position="2361"/>
    </location>
</feature>
<feature type="domain" description="Apple" evidence="3">
    <location>
        <begin position="3817"/>
        <end position="3895"/>
    </location>
</feature>
<feature type="compositionally biased region" description="Low complexity" evidence="1">
    <location>
        <begin position="2913"/>
        <end position="2931"/>
    </location>
</feature>
<feature type="compositionally biased region" description="Low complexity" evidence="1">
    <location>
        <begin position="3234"/>
        <end position="3250"/>
    </location>
</feature>
<feature type="domain" description="Apple" evidence="3">
    <location>
        <begin position="3723"/>
        <end position="3802"/>
    </location>
</feature>
<feature type="compositionally biased region" description="Low complexity" evidence="1">
    <location>
        <begin position="1571"/>
        <end position="1589"/>
    </location>
</feature>
<feature type="compositionally biased region" description="Low complexity" evidence="1">
    <location>
        <begin position="1990"/>
        <end position="2013"/>
    </location>
</feature>
<feature type="compositionally biased region" description="Low complexity" evidence="1">
    <location>
        <begin position="1740"/>
        <end position="1755"/>
    </location>
</feature>
<comment type="caution">
    <text evidence="4">The sequence shown here is derived from an EMBL/GenBank/DDBJ whole genome shotgun (WGS) entry which is preliminary data.</text>
</comment>
<dbReference type="PANTHER" id="PTHR21583">
    <property type="entry name" value="ELYS PROTEIN"/>
    <property type="match status" value="1"/>
</dbReference>
<organism evidence="4 5">
    <name type="scientific">Cylicocyclus nassatus</name>
    <name type="common">Nematode worm</name>
    <dbReference type="NCBI Taxonomy" id="53992"/>
    <lineage>
        <taxon>Eukaryota</taxon>
        <taxon>Metazoa</taxon>
        <taxon>Ecdysozoa</taxon>
        <taxon>Nematoda</taxon>
        <taxon>Chromadorea</taxon>
        <taxon>Rhabditida</taxon>
        <taxon>Rhabditina</taxon>
        <taxon>Rhabditomorpha</taxon>
        <taxon>Strongyloidea</taxon>
        <taxon>Strongylidae</taxon>
        <taxon>Cylicocyclus</taxon>
    </lineage>
</organism>
<feature type="region of interest" description="Disordered" evidence="1">
    <location>
        <begin position="602"/>
        <end position="708"/>
    </location>
</feature>
<feature type="compositionally biased region" description="Polar residues" evidence="1">
    <location>
        <begin position="2308"/>
        <end position="2325"/>
    </location>
</feature>
<feature type="compositionally biased region" description="Low complexity" evidence="1">
    <location>
        <begin position="2814"/>
        <end position="2855"/>
    </location>
</feature>
<feature type="region of interest" description="Disordered" evidence="1">
    <location>
        <begin position="3476"/>
        <end position="3539"/>
    </location>
</feature>
<feature type="compositionally biased region" description="Polar residues" evidence="1">
    <location>
        <begin position="2226"/>
        <end position="2248"/>
    </location>
</feature>
<dbReference type="InterPro" id="IPR003609">
    <property type="entry name" value="Pan_app"/>
</dbReference>
<reference evidence="4" key="1">
    <citation type="submission" date="2023-07" db="EMBL/GenBank/DDBJ databases">
        <authorList>
            <consortium name="CYATHOMIX"/>
        </authorList>
    </citation>
    <scope>NUCLEOTIDE SEQUENCE</scope>
    <source>
        <strain evidence="4">N/A</strain>
    </source>
</reference>
<sequence length="3900" mass="404788">MWTLVLLLPIAAVLSAPVNLPQTITCPDNNIFVYVNGSAHDRTPYIFVELNATDLHDCIHKCFGNQFCYSLKYESTAVEPCSLYYFAAYNCSGQKLVKAKEVQYRGGAITIDCLRCPANGDFVTAPPFDSFTEQTIVAKDAAGNPILSKPLDKVVTDNIELKLAPGNLVPVSTTEEPKEESTATEAGKENESTTSASTTTAVITAESRKMVAERKCSGSLKYRIQTDIDRETVQLLLNETTVESGNECAQLCYDLKCGFAYYKPSEKTCRFTSNTEDVVDGSSCDEASEHNVPEEEAVITCISCDIEASPAQNIPHKGEESPPRIDFSVDASPSPPTIILPAITTYPACIINFQLDEEADTLSFKHYEVKKVKSVNECARICFRGGCSTAVYSPQSLECRLGSELKETCTNAPSTIRYLKQSDVKIQCFRCSSPKHFAKEIEEQQAGTTAPAISHQEDQQAVSQGVDEAPPTPRPTSTENPTGASTPDQQPIEQKLNISDEQAPFGKNCIIKFQARPLSKRPAELNAPFELDLNVDSVELCATRCYQDGCSGARYDPSNGTCSLAYNDKHFCAKEPTVLHYKADEVTWIHCVNCYSDKDLAGSSKEPATKTPTSIIPVVLPGGTTTEKAITTETATSGPEESGTTQPSSKEGSEETTAKTTTSGTEATEAASSEGPEEKPKSTSAPESTPSKEGETSQTGATSTHKPVSSKDFLRGCLIKFQARPIEDRPSHLKAEFEISLTVDSVELCATRCYQDGCTGAKYDPEAKSCALSYNDKNFCTSEEVRIHYDAKNVTWVHCVNCYSIKDSDRVELAEQQEAAPEHVPVDEGGEKLPAAVEGSTTAIPEEIEPRQMLKNRTRTGATPHFQKKCAVKFQARPYSKRPAESKAPFEIEIPVNSIELCATRCYQDGCTGAKYDPKSKSCALSYADKHFCEEDSEVVLQYDAKEPTWIYCVNCYSVKPRPTGAGPEEQNVTEPVAESTASPSETRAESETSQTSGTAVPVLPGATTAESVGSSEGATTSEEGSSTAHPSSTESPREPETTQNVTALSDDELRNLLDKGCVVTFQIVELEERPPEFTASFDPSFETETAEICAYRCYQDGCTGAKYDPATRECALSYNDRALCSNAKLVQVARPQQPVFMHCFSCVPHLMLPNMTRPGPFSESIDNAPGTEEKPVTATAQSTQAVESTTPPSEAESSTPLGATGTGATTSPIAEAAVTEASGEEAATRPSESTTPQEEASGEEPLEKTTPAGSTPELSSTPAESESTATPQSSTLTVAVVFVPVEGATTAAPGSSEGTTEQQSSTITREEASGEEPSEKSTTPRIEASIDEVGSTESTAVSTTTTGNIATEETIAPKVFVKLEGSVTEPSLGETTAEEGTTSSPEEASGEEPAVKSTTPGEQVGLGGSTTVPSGDHSTIEGAPTIIAVTEQSTTASSAHSLASESTPEATASGARTDLTTPASTLSDGPTSATTSPPMEGFVTEASGEEATTEKSEPTTTHEESSGEEPLDKNAVPGVQASIDENATVQVTAESTPIGSSTTASTSETTTSPTQGTTLVPIVFAPAEGSTTQASTEQTTTEEFSTITPKEGASGEEPLDKSALPTVQASLDETTTEPAVSTPESLATTTGAASPTTPSATEESHATTPAVESFVTEASGEQSTTEKSETTATTSPEEASGEEPIDKTAVGEVLSGSETTTAVLAENTSEGSTTAVPGSSPETTPQGITIAPVAFIPVKATTEASTEQTATQKESTTSSPEEASGEGPLDKNAIPVVQANLDETTTAVAVEGTPETSPTTALGPSSSEMTTAAISSPAEAFVTEASGEESKAETSTVAIPPIIPVVSTTTSAAETSGEEPASSTNAGLGEEISVPTEATTGHTTVSTTPGEEASGEEPLDKNAVPKVAASIDETPSSTVGNKEEGSTTVAPGGETTTTRRDVVTVAPIVFIPVPAATTAGSERTTSAEESSTTPSEEASGEEPLSKSVSEATTVSAEFTSATSSTTASASGTQDQLSTTAPSPVEGSGLEASGETTMEAAGISATTPLTTEETLAPKVFLTETATEPARDQTATEKSTVTTSSPEEASGEEPLDKNAIPKVAASIDEVPTTTEHTAETVTVTLAIATSPLPSSPEGEEATSSPPAETTASAASSEQTTKLPTTSSPEEASGEEPLDKSAIPGVQASPDEAGSTSATPETSTGQTELSSTGHSTEETLAPAVSVIVESTVTEPGQSTTAKSVTTSSPEEASGEEPLDKNAAPDVQASLDETTTASDVTTSSSGTESTSAPSTAKAIVPVILLPEGSKPPTSSEPTTGEQTTTPSEEASGEQPLDKNALPQKEGQEMSTTTEGTGGTAATTSGTGGGEVDVPTTSVPVQGSVTSGESTTTAPLESSGEEPDKSAAVTEFTRVQGTTTPSEESSGEEPVISNILPKVAASIDEGTTKVFSTDEPGKASTEPSTEAGTEHSGEEPTTGQPSSEQSTTTGEHEATTPAEATAETSTVSIPPIIPVVGTSVSPSTSNIEEGRSSTVAVHPIIPVIGERENESTTPAEEASGEEPAVSKTPSAEESANESTSTTPSTTVSSANQEEIFVPTGAAGDHTTSPPSEEGSGEEPLESNKVPKVEASMDEEVHSTPTSESTTGGPTTTLVFILPGGAVTEKSGTTTPAIEASGEDPHHIPKIEPNINEITSTAPSSTLGSHESSTGSSTTVASEGDHSTVGAFILGSDQTRETTVAPLESSMTEQPGKETTPTNEVSTSPSTEGSGEESVEGSTPRVDFSIDDSKPIVRVIPGVIVSIERITEASPANTTHSQTALTTAPAPTTGDENEATSSTSEPQTTTSETEASGEELLSSTNLPKVEAKVDEGAIDVPSTEASKTPEETPSTSPATSSPESPEGKGSTVALPPVIPVIGVSGSTSTPSGVEEGGTSTVEIAPLIPATPVTGEGETSTAAMPPIIPVGSTTTPAEETSGEPTSSTNAGLGDEISVPEGAQPHTTSSPESTSTNTEEASGESPLESNIVPKVQASLDDGTGSANSPDKATEGPASTLHSTSPPLGHPHLLFGPSTTSTSVSAHLNVHATEPAESSTPLNEASGEEPSERQNVPETETSPKGSSTVSPSTEAEEAEVSTTAAPSSDHSTQEAVSTLLAVSEQSTAATSSQPGAAVTEEAGEKTTPQAEETTTSSVEGSGEEEVTVTTPKLDSSTDETRSNVRIVPALVVSVQRTTEVPESTGSELSSHPTSTTSSSVEGSGEESESGKAPIVEASVDDSKTTVTTTEPSEKSTRPTSETALGGEGGESSSTMPTTTISSADQEEIFVPTGAVGDHTTMPPTEEGSGETPIESNIAPKLEASHDGETSTESASTGHASTPSEPLVFLTDSPDGKTITESTAHSSTPSEPLEFITDKPDGKGSTETSVFITDSPNVESHSTTRPSDAESPALSHPLDSSFVHDVTPSTSEDLINRTLLEPHKTSLPINVGFVPGSEPDTFTESEEEEEESENTELTTQPDYEDAVASKKSESTSVATSTTAEMSTTTEPPVQAVQDLIDALAAGGLNAVLGPPRQTQLIENVNSKLGDLKKYLHKPLEQKQDCPSRRLRFVASELTDLSTRFSADAAVYSLQHCARMCYETGCTLAAFTRFPRPVCLMRYGNSTTACDSGAKRTSFWSFASVQQVVKLECIECEKNSEFITQKEQIDITNLKNGFSTDDLNTVVPAHEGLSSKCDGRLEFQTLPVGSLPRLNITNDVPARTPADCAKKCFEAGGCSTAGFIASPTGNISHGVCLLTSDTNVCGNNADYVPQHAALNPFVISCIKCTPCTYNIRSVTPDRVLPEFNHAESVSSIGECARACYARRCTIAQYSSQQKSCMMTSEPMDSQCAREVAVVTEGVLPVTLECVSCSS</sequence>
<name>A0AA36H9N6_CYLNA</name>
<proteinExistence type="predicted"/>
<feature type="compositionally biased region" description="Low complexity" evidence="1">
    <location>
        <begin position="658"/>
        <end position="674"/>
    </location>
</feature>
<feature type="chain" id="PRO_5041388724" description="Apple domain-containing protein" evidence="2">
    <location>
        <begin position="16"/>
        <end position="3900"/>
    </location>
</feature>
<feature type="region of interest" description="Disordered" evidence="1">
    <location>
        <begin position="964"/>
        <end position="1045"/>
    </location>
</feature>
<feature type="compositionally biased region" description="Polar residues" evidence="1">
    <location>
        <begin position="3386"/>
        <end position="3397"/>
    </location>
</feature>
<feature type="compositionally biased region" description="Low complexity" evidence="1">
    <location>
        <begin position="1014"/>
        <end position="1029"/>
    </location>
</feature>
<feature type="compositionally biased region" description="Polar residues" evidence="1">
    <location>
        <begin position="1795"/>
        <end position="1814"/>
    </location>
</feature>
<feature type="signal peptide" evidence="2">
    <location>
        <begin position="1"/>
        <end position="15"/>
    </location>
</feature>
<feature type="region of interest" description="Disordered" evidence="1">
    <location>
        <begin position="2803"/>
        <end position="3454"/>
    </location>
</feature>
<feature type="compositionally biased region" description="Polar residues" evidence="1">
    <location>
        <begin position="1524"/>
        <end position="1540"/>
    </location>
</feature>
<dbReference type="EMBL" id="CATQJL010000316">
    <property type="protein sequence ID" value="CAJ0606736.1"/>
    <property type="molecule type" value="Genomic_DNA"/>
</dbReference>
<feature type="compositionally biased region" description="Polar residues" evidence="1">
    <location>
        <begin position="3151"/>
        <end position="3162"/>
    </location>
</feature>
<feature type="compositionally biased region" description="Low complexity" evidence="1">
    <location>
        <begin position="2045"/>
        <end position="2057"/>
    </location>
</feature>
<evidence type="ECO:0000259" key="3">
    <source>
        <dbReference type="PROSITE" id="PS50948"/>
    </source>
</evidence>
<feature type="compositionally biased region" description="Low complexity" evidence="1">
    <location>
        <begin position="1333"/>
        <end position="1357"/>
    </location>
</feature>
<dbReference type="PANTHER" id="PTHR21583:SF8">
    <property type="entry name" value="PROTEIN ELYS"/>
    <property type="match status" value="1"/>
</dbReference>
<feature type="compositionally biased region" description="Low complexity" evidence="1">
    <location>
        <begin position="1295"/>
        <end position="1308"/>
    </location>
</feature>
<feature type="compositionally biased region" description="Low complexity" evidence="1">
    <location>
        <begin position="1628"/>
        <end position="1642"/>
    </location>
</feature>
<feature type="compositionally biased region" description="Low complexity" evidence="1">
    <location>
        <begin position="2564"/>
        <end position="2587"/>
    </location>
</feature>
<feature type="compositionally biased region" description="Acidic residues" evidence="1">
    <location>
        <begin position="3488"/>
        <end position="3501"/>
    </location>
</feature>
<feature type="compositionally biased region" description="Low complexity" evidence="1">
    <location>
        <begin position="2271"/>
        <end position="2292"/>
    </location>
</feature>
<feature type="compositionally biased region" description="Low complexity" evidence="1">
    <location>
        <begin position="2108"/>
        <end position="2123"/>
    </location>
</feature>
<feature type="region of interest" description="Disordered" evidence="1">
    <location>
        <begin position="837"/>
        <end position="858"/>
    </location>
</feature>
<feature type="compositionally biased region" description="Polar residues" evidence="1">
    <location>
        <begin position="2961"/>
        <end position="2980"/>
    </location>
</feature>
<feature type="compositionally biased region" description="Polar residues" evidence="1">
    <location>
        <begin position="3358"/>
        <end position="3371"/>
    </location>
</feature>
<feature type="region of interest" description="Disordered" evidence="1">
    <location>
        <begin position="1849"/>
        <end position="2786"/>
    </location>
</feature>
<feature type="compositionally biased region" description="Low complexity" evidence="1">
    <location>
        <begin position="2140"/>
        <end position="2159"/>
    </location>
</feature>
<feature type="compositionally biased region" description="Polar residues" evidence="1">
    <location>
        <begin position="2471"/>
        <end position="2482"/>
    </location>
</feature>
<dbReference type="Proteomes" id="UP001176961">
    <property type="component" value="Unassembled WGS sequence"/>
</dbReference>
<feature type="compositionally biased region" description="Polar residues" evidence="1">
    <location>
        <begin position="3101"/>
        <end position="3113"/>
    </location>
</feature>
<feature type="compositionally biased region" description="Low complexity" evidence="1">
    <location>
        <begin position="1928"/>
        <end position="1937"/>
    </location>
</feature>
<feature type="compositionally biased region" description="Low complexity" evidence="1">
    <location>
        <begin position="1956"/>
        <end position="1978"/>
    </location>
</feature>
<gene>
    <name evidence="4" type="ORF">CYNAS_LOCUS18719</name>
</gene>
<feature type="compositionally biased region" description="Low complexity" evidence="1">
    <location>
        <begin position="1374"/>
        <end position="1388"/>
    </location>
</feature>